<evidence type="ECO:0000256" key="1">
    <source>
        <dbReference type="SAM" id="SignalP"/>
    </source>
</evidence>
<gene>
    <name evidence="2" type="ORF">Q4Q39_00390</name>
</gene>
<name>A0ABT8WVZ0_9FLAO</name>
<proteinExistence type="predicted"/>
<organism evidence="2 3">
    <name type="scientific">Flavivirga amylovorans</name>
    <dbReference type="NCBI Taxonomy" id="870486"/>
    <lineage>
        <taxon>Bacteria</taxon>
        <taxon>Pseudomonadati</taxon>
        <taxon>Bacteroidota</taxon>
        <taxon>Flavobacteriia</taxon>
        <taxon>Flavobacteriales</taxon>
        <taxon>Flavobacteriaceae</taxon>
        <taxon>Flavivirga</taxon>
    </lineage>
</organism>
<keyword evidence="1" id="KW-0732">Signal</keyword>
<comment type="caution">
    <text evidence="2">The sequence shown here is derived from an EMBL/GenBank/DDBJ whole genome shotgun (WGS) entry which is preliminary data.</text>
</comment>
<protein>
    <submittedName>
        <fullName evidence="2">Uncharacterized protein</fullName>
    </submittedName>
</protein>
<dbReference type="Proteomes" id="UP001176891">
    <property type="component" value="Unassembled WGS sequence"/>
</dbReference>
<evidence type="ECO:0000313" key="3">
    <source>
        <dbReference type="Proteomes" id="UP001176891"/>
    </source>
</evidence>
<dbReference type="RefSeq" id="WP_303280394.1">
    <property type="nucleotide sequence ID" value="NZ_BAABCZ010000016.1"/>
</dbReference>
<evidence type="ECO:0000313" key="2">
    <source>
        <dbReference type="EMBL" id="MDO5985848.1"/>
    </source>
</evidence>
<feature type="chain" id="PRO_5045173208" evidence="1">
    <location>
        <begin position="21"/>
        <end position="268"/>
    </location>
</feature>
<accession>A0ABT8WVZ0</accession>
<keyword evidence="3" id="KW-1185">Reference proteome</keyword>
<reference evidence="2" key="1">
    <citation type="submission" date="2023-07" db="EMBL/GenBank/DDBJ databases">
        <title>Two novel species in the genus Flavivirga.</title>
        <authorList>
            <person name="Kwon K."/>
        </authorList>
    </citation>
    <scope>NUCLEOTIDE SEQUENCE</scope>
    <source>
        <strain evidence="2">KACC 14157</strain>
    </source>
</reference>
<dbReference type="EMBL" id="JAUOEM010000001">
    <property type="protein sequence ID" value="MDO5985848.1"/>
    <property type="molecule type" value="Genomic_DNA"/>
</dbReference>
<feature type="signal peptide" evidence="1">
    <location>
        <begin position="1"/>
        <end position="20"/>
    </location>
</feature>
<sequence>MYRVINFLVLSVLITTNLQAQDVKSATVNHTFSVRVVKNQANIDKVEQLLTNDEWKLYTFRKDFFAIQPTIKYSKNDGPVTVQTKDWKMLVASDGTITLFDLRNSSPRKVDLENGDTLELLAMGLLIDDLIDYEIKQGTYYNSRVRTANLLMCVYFKRKLQPLNLSDGQWSKIDALSVQLARDIRDTRKNFEIDAEIMYRKDIARAYYRMKKLKGETLFNAYNKAGEFSQLQIDGIKKTDDLRVEYKNNAMNLLSKKQKTKLASLGKK</sequence>